<dbReference type="SUPFAM" id="SSF56801">
    <property type="entry name" value="Acetyl-CoA synthetase-like"/>
    <property type="match status" value="1"/>
</dbReference>
<dbReference type="Pfam" id="PF13193">
    <property type="entry name" value="AMP-binding_C"/>
    <property type="match status" value="1"/>
</dbReference>
<keyword evidence="4" id="KW-1185">Reference proteome</keyword>
<dbReference type="Proteomes" id="UP001169764">
    <property type="component" value="Unassembled WGS sequence"/>
</dbReference>
<dbReference type="InterPro" id="IPR045851">
    <property type="entry name" value="AMP-bd_C_sf"/>
</dbReference>
<dbReference type="InterPro" id="IPR042099">
    <property type="entry name" value="ANL_N_sf"/>
</dbReference>
<dbReference type="InterPro" id="IPR025110">
    <property type="entry name" value="AMP-bd_C"/>
</dbReference>
<evidence type="ECO:0000259" key="2">
    <source>
        <dbReference type="Pfam" id="PF13193"/>
    </source>
</evidence>
<dbReference type="Gene3D" id="3.30.300.30">
    <property type="match status" value="1"/>
</dbReference>
<evidence type="ECO:0000313" key="3">
    <source>
        <dbReference type="EMBL" id="MDO6414070.1"/>
    </source>
</evidence>
<sequence>MSVAEARWSKEIAVEVVGGISYKMYVERPRRVEELLGFAGRWGERSYVAQGDQALTFAELRRAIAAKVAELTQAGIGAGDRVFVLGWNSPEWVVNFWACLSAGAVPVLANTWWSSAEIETGMALLSPKLILADASIAAKMPAGVPCGTWAVDPNGQGDVDAIAGNGGSEEDTAMIIFTSGTSGVPKAVVLSHRAVLARLHMTLHVTRKLPHQIDESAHDVTLLTGPLFHVGSMQALLRAVVVGDTIVLSKGRYDPKDVMELIERHKVNRWNAVPTMVSRLLDHPDVGGRDLSSLRSISIGGAPVHAELMQRMRTCLPSVSPRIPTGYGLTENGGQATAAAGSEDIAKLGSTGRPLPCVEISFLEHPGLPDGEILLRSPTQMSGYFGIDESPIDADGWLHTGDLGRLDEDGQLWITGRSKEMIIRGGENIAPVAVERALMTVPGVVEAVVFGIPHADLGEEVMAVVVTEGDLTVDEIRTRLRSTLASFAVPTRWRLQDEPLPTNHTGKVDKKLVSAAAREEIERASQSV</sequence>
<dbReference type="InterPro" id="IPR020845">
    <property type="entry name" value="AMP-binding_CS"/>
</dbReference>
<organism evidence="3 4">
    <name type="scientific">Sphingomonas natans</name>
    <dbReference type="NCBI Taxonomy" id="3063330"/>
    <lineage>
        <taxon>Bacteria</taxon>
        <taxon>Pseudomonadati</taxon>
        <taxon>Pseudomonadota</taxon>
        <taxon>Alphaproteobacteria</taxon>
        <taxon>Sphingomonadales</taxon>
        <taxon>Sphingomonadaceae</taxon>
        <taxon>Sphingomonas</taxon>
    </lineage>
</organism>
<dbReference type="Pfam" id="PF00501">
    <property type="entry name" value="AMP-binding"/>
    <property type="match status" value="1"/>
</dbReference>
<evidence type="ECO:0000313" key="4">
    <source>
        <dbReference type="Proteomes" id="UP001169764"/>
    </source>
</evidence>
<gene>
    <name evidence="3" type="ORF">Q4F19_06725</name>
</gene>
<comment type="caution">
    <text evidence="3">The sequence shown here is derived from an EMBL/GenBank/DDBJ whole genome shotgun (WGS) entry which is preliminary data.</text>
</comment>
<dbReference type="Gene3D" id="3.40.50.12780">
    <property type="entry name" value="N-terminal domain of ligase-like"/>
    <property type="match status" value="1"/>
</dbReference>
<protein>
    <submittedName>
        <fullName evidence="3">Class I adenylate-forming enzyme family protein</fullName>
    </submittedName>
</protein>
<dbReference type="PROSITE" id="PS00455">
    <property type="entry name" value="AMP_BINDING"/>
    <property type="match status" value="1"/>
</dbReference>
<feature type="domain" description="AMP-binding enzyme C-terminal" evidence="2">
    <location>
        <begin position="434"/>
        <end position="507"/>
    </location>
</feature>
<dbReference type="EMBL" id="JAUOTP010000002">
    <property type="protein sequence ID" value="MDO6414070.1"/>
    <property type="molecule type" value="Genomic_DNA"/>
</dbReference>
<dbReference type="PANTHER" id="PTHR24096:SF393">
    <property type="entry name" value="LIGASE, PUTATIVE-RELATED"/>
    <property type="match status" value="1"/>
</dbReference>
<reference evidence="3" key="1">
    <citation type="submission" date="2023-07" db="EMBL/GenBank/DDBJ databases">
        <authorList>
            <person name="Kim M."/>
        </authorList>
    </citation>
    <scope>NUCLEOTIDE SEQUENCE</scope>
    <source>
        <strain evidence="3">BIUV-7</strain>
    </source>
</reference>
<dbReference type="PANTHER" id="PTHR24096">
    <property type="entry name" value="LONG-CHAIN-FATTY-ACID--COA LIGASE"/>
    <property type="match status" value="1"/>
</dbReference>
<dbReference type="InterPro" id="IPR000873">
    <property type="entry name" value="AMP-dep_synth/lig_dom"/>
</dbReference>
<proteinExistence type="predicted"/>
<accession>A0ABT8Y6X6</accession>
<evidence type="ECO:0000259" key="1">
    <source>
        <dbReference type="Pfam" id="PF00501"/>
    </source>
</evidence>
<feature type="domain" description="AMP-dependent synthetase/ligase" evidence="1">
    <location>
        <begin position="40"/>
        <end position="385"/>
    </location>
</feature>
<name>A0ABT8Y6X6_9SPHN</name>